<keyword evidence="4 11" id="KW-0732">Signal</keyword>
<comment type="subcellular location">
    <subcellularLocation>
        <location evidence="1">Membrane</location>
        <topology evidence="1">Single-pass type I membrane protein</topology>
    </subcellularLocation>
</comment>
<protein>
    <recommendedName>
        <fullName evidence="8">Transmembrane protein 157</fullName>
    </recommendedName>
</protein>
<evidence type="ECO:0000256" key="5">
    <source>
        <dbReference type="ARBA" id="ARBA00022989"/>
    </source>
</evidence>
<dbReference type="GO" id="GO:0016020">
    <property type="term" value="C:membrane"/>
    <property type="evidence" value="ECO:0007669"/>
    <property type="project" value="UniProtKB-SubCell"/>
</dbReference>
<keyword evidence="5 10" id="KW-1133">Transmembrane helix</keyword>
<dbReference type="EMBL" id="JW868519">
    <property type="protein sequence ID" value="AFP01037.1"/>
    <property type="molecule type" value="mRNA"/>
</dbReference>
<evidence type="ECO:0000256" key="1">
    <source>
        <dbReference type="ARBA" id="ARBA00004479"/>
    </source>
</evidence>
<dbReference type="InterPro" id="IPR009565">
    <property type="entry name" value="FAM174-like"/>
</dbReference>
<organism evidence="12">
    <name type="scientific">Callorhinchus milii</name>
    <name type="common">Ghost shark</name>
    <dbReference type="NCBI Taxonomy" id="7868"/>
    <lineage>
        <taxon>Eukaryota</taxon>
        <taxon>Metazoa</taxon>
        <taxon>Chordata</taxon>
        <taxon>Craniata</taxon>
        <taxon>Vertebrata</taxon>
        <taxon>Chondrichthyes</taxon>
        <taxon>Holocephali</taxon>
        <taxon>Chimaeriformes</taxon>
        <taxon>Callorhinchidae</taxon>
        <taxon>Callorhinchus</taxon>
    </lineage>
</organism>
<evidence type="ECO:0000313" key="12">
    <source>
        <dbReference type="EMBL" id="AFP01037.1"/>
    </source>
</evidence>
<keyword evidence="6 10" id="KW-0472">Membrane</keyword>
<evidence type="ECO:0000256" key="10">
    <source>
        <dbReference type="SAM" id="Phobius"/>
    </source>
</evidence>
<evidence type="ECO:0000256" key="2">
    <source>
        <dbReference type="ARBA" id="ARBA00006986"/>
    </source>
</evidence>
<dbReference type="PANTHER" id="PTHR28607">
    <property type="entry name" value="EXPRESSED PROTEIN"/>
    <property type="match status" value="1"/>
</dbReference>
<keyword evidence="7" id="KW-0325">Glycoprotein</keyword>
<reference evidence="12" key="1">
    <citation type="journal article" date="2014" name="Nature">
        <title>Elephant shark genome provides unique insights into gnathostome evolution.</title>
        <authorList>
            <consortium name="International Elephant Shark Genome Sequencing Consortium"/>
            <person name="Venkatesh B."/>
            <person name="Lee A.P."/>
            <person name="Ravi V."/>
            <person name="Maurya A.K."/>
            <person name="Lian M.M."/>
            <person name="Swann J.B."/>
            <person name="Ohta Y."/>
            <person name="Flajnik M.F."/>
            <person name="Sutoh Y."/>
            <person name="Kasahara M."/>
            <person name="Hoon S."/>
            <person name="Gangu V."/>
            <person name="Roy S.W."/>
            <person name="Irimia M."/>
            <person name="Korzh V."/>
            <person name="Kondrychyn I."/>
            <person name="Lim Z.W."/>
            <person name="Tay B.H."/>
            <person name="Tohari S."/>
            <person name="Kong K.W."/>
            <person name="Ho S."/>
            <person name="Lorente-Galdos B."/>
            <person name="Quilez J."/>
            <person name="Marques-Bonet T."/>
            <person name="Raney B.J."/>
            <person name="Ingham P.W."/>
            <person name="Tay A."/>
            <person name="Hillier L.W."/>
            <person name="Minx P."/>
            <person name="Boehm T."/>
            <person name="Wilson R.K."/>
            <person name="Brenner S."/>
            <person name="Warren W.C."/>
        </authorList>
    </citation>
    <scope>NUCLEOTIDE SEQUENCE</scope>
    <source>
        <tissue evidence="12">Brain</tissue>
    </source>
</reference>
<evidence type="ECO:0000256" key="8">
    <source>
        <dbReference type="ARBA" id="ARBA00041422"/>
    </source>
</evidence>
<sequence>MAFSSARFPPLLLLTLGVAVGLSELAPPPMVGLARLSRSLSLSLSGGSSAQAASNVTRGGKAGGEGGNSSLSGSSGAAGPGGKRKKEGDFSAMPFHEQTMMIQRALYVLIVVTAFVIIYFVVRTVRMRRVNRKTRKYGVLNTHLENMEMRPLDQEDDEEDDTLFDVNHSRR</sequence>
<keyword evidence="3 10" id="KW-0812">Transmembrane</keyword>
<dbReference type="PANTHER" id="PTHR28607:SF1">
    <property type="entry name" value="MEMBRANE PROTEIN FAM174A"/>
    <property type="match status" value="1"/>
</dbReference>
<proteinExistence type="evidence at transcript level"/>
<accession>V9KRP5</accession>
<dbReference type="Pfam" id="PF06679">
    <property type="entry name" value="DUF1180"/>
    <property type="match status" value="1"/>
</dbReference>
<feature type="region of interest" description="Disordered" evidence="9">
    <location>
        <begin position="46"/>
        <end position="89"/>
    </location>
</feature>
<name>V9KRP5_CALMI</name>
<evidence type="ECO:0000256" key="3">
    <source>
        <dbReference type="ARBA" id="ARBA00022692"/>
    </source>
</evidence>
<comment type="similarity">
    <text evidence="2">Belongs to the FAM174 family.</text>
</comment>
<feature type="compositionally biased region" description="Acidic residues" evidence="9">
    <location>
        <begin position="154"/>
        <end position="163"/>
    </location>
</feature>
<feature type="chain" id="PRO_5004778991" description="Transmembrane protein 157" evidence="11">
    <location>
        <begin position="26"/>
        <end position="171"/>
    </location>
</feature>
<feature type="signal peptide" evidence="11">
    <location>
        <begin position="1"/>
        <end position="25"/>
    </location>
</feature>
<evidence type="ECO:0000256" key="9">
    <source>
        <dbReference type="SAM" id="MobiDB-lite"/>
    </source>
</evidence>
<feature type="transmembrane region" description="Helical" evidence="10">
    <location>
        <begin position="105"/>
        <end position="125"/>
    </location>
</feature>
<evidence type="ECO:0000256" key="6">
    <source>
        <dbReference type="ARBA" id="ARBA00023136"/>
    </source>
</evidence>
<evidence type="ECO:0000256" key="7">
    <source>
        <dbReference type="ARBA" id="ARBA00023180"/>
    </source>
</evidence>
<evidence type="ECO:0000256" key="4">
    <source>
        <dbReference type="ARBA" id="ARBA00022729"/>
    </source>
</evidence>
<dbReference type="AlphaFoldDB" id="V9KRP5"/>
<feature type="region of interest" description="Disordered" evidence="9">
    <location>
        <begin position="150"/>
        <end position="171"/>
    </location>
</feature>
<evidence type="ECO:0000256" key="11">
    <source>
        <dbReference type="SAM" id="SignalP"/>
    </source>
</evidence>